<keyword evidence="2 8" id="KW-0813">Transport</keyword>
<dbReference type="STRING" id="504800.SAMN04488085_112145"/>
<accession>A0A1I4IBY9</accession>
<comment type="function">
    <text evidence="8">F(1)F(0) ATP synthase produces ATP from ADP in the presence of a proton or sodium gradient. F-type ATPases consist of two structural domains, F(1) containing the extramembraneous catalytic core and F(0) containing the membrane proton channel, linked together by a central stalk and a peripheral stalk. During catalysis, ATP synthesis in the catalytic domain of F(1) is coupled via a rotary mechanism of the central stalk subunits to proton translocation.</text>
</comment>
<dbReference type="InParanoid" id="A0A1I4IBY9"/>
<dbReference type="GO" id="GO:0005886">
    <property type="term" value="C:plasma membrane"/>
    <property type="evidence" value="ECO:0007669"/>
    <property type="project" value="UniProtKB-SubCell"/>
</dbReference>
<evidence type="ECO:0000256" key="5">
    <source>
        <dbReference type="ARBA" id="ARBA00023136"/>
    </source>
</evidence>
<dbReference type="GO" id="GO:0045259">
    <property type="term" value="C:proton-transporting ATP synthase complex"/>
    <property type="evidence" value="ECO:0007669"/>
    <property type="project" value="UniProtKB-KW"/>
</dbReference>
<dbReference type="OrthoDB" id="5242917at2"/>
<dbReference type="GO" id="GO:0046933">
    <property type="term" value="F:proton-transporting ATP synthase activity, rotational mechanism"/>
    <property type="evidence" value="ECO:0007669"/>
    <property type="project" value="UniProtKB-UniRule"/>
</dbReference>
<keyword evidence="10" id="KW-1185">Reference proteome</keyword>
<dbReference type="FunCoup" id="A0A1I4IBY9">
    <property type="interactions" value="43"/>
</dbReference>
<dbReference type="Proteomes" id="UP000199152">
    <property type="component" value="Unassembled WGS sequence"/>
</dbReference>
<dbReference type="Pfam" id="PF00213">
    <property type="entry name" value="OSCP"/>
    <property type="match status" value="1"/>
</dbReference>
<evidence type="ECO:0000313" key="10">
    <source>
        <dbReference type="Proteomes" id="UP000199152"/>
    </source>
</evidence>
<keyword evidence="4 8" id="KW-0406">Ion transport</keyword>
<proteinExistence type="inferred from homology"/>
<comment type="similarity">
    <text evidence="8">Belongs to the ATPase delta chain family.</text>
</comment>
<sequence>MDASSREALAQARERLAERTQGATGPALLALADELFAVARVLDEQVTLRRALSDPSVKPADRAGLARQVFGGKIAEPALDLVETVARQRWSRPRDLVEAVMSLATDAALAAAAVQGELDGVEDELFRFGRIVAGDLQLSQILGDRLVPAAGKAALLDRLLSGRVSPITALLLRNHLTSGQVSTAEVVIERLSEVAASRRGRSVARVTSAVPLTAVQQRRLTDVLGRLYGRAIELQVTVDPEILGGLLIRVGDELIDGSIAHRLEAAGRRLAG</sequence>
<dbReference type="InterPro" id="IPR026015">
    <property type="entry name" value="ATP_synth_OSCP/delta_N_sf"/>
</dbReference>
<protein>
    <recommendedName>
        <fullName evidence="8">ATP synthase subunit delta</fullName>
    </recommendedName>
    <alternativeName>
        <fullName evidence="8">ATP synthase F(1) sector subunit delta</fullName>
    </alternativeName>
    <alternativeName>
        <fullName evidence="8">F-type ATPase subunit delta</fullName>
        <shortName evidence="8">F-ATPase subunit delta</shortName>
    </alternativeName>
</protein>
<reference evidence="9 10" key="1">
    <citation type="submission" date="2016-10" db="EMBL/GenBank/DDBJ databases">
        <authorList>
            <person name="de Groot N.N."/>
        </authorList>
    </citation>
    <scope>NUCLEOTIDE SEQUENCE [LARGE SCALE GENOMIC DNA]</scope>
    <source>
        <strain evidence="9 10">DSM 45317</strain>
    </source>
</reference>
<dbReference type="HAMAP" id="MF_01416">
    <property type="entry name" value="ATP_synth_delta_bact"/>
    <property type="match status" value="1"/>
</dbReference>
<keyword evidence="7 8" id="KW-0066">ATP synthesis</keyword>
<evidence type="ECO:0000256" key="7">
    <source>
        <dbReference type="ARBA" id="ARBA00023310"/>
    </source>
</evidence>
<dbReference type="AlphaFoldDB" id="A0A1I4IBY9"/>
<evidence type="ECO:0000256" key="8">
    <source>
        <dbReference type="HAMAP-Rule" id="MF_01416"/>
    </source>
</evidence>
<dbReference type="InterPro" id="IPR000711">
    <property type="entry name" value="ATPase_OSCP/dsu"/>
</dbReference>
<dbReference type="PANTHER" id="PTHR11910">
    <property type="entry name" value="ATP SYNTHASE DELTA CHAIN"/>
    <property type="match status" value="1"/>
</dbReference>
<comment type="function">
    <text evidence="8">This protein is part of the stalk that links CF(0) to CF(1). It either transmits conformational changes from CF(0) to CF(1) or is implicated in proton conduction.</text>
</comment>
<dbReference type="PROSITE" id="PS00389">
    <property type="entry name" value="ATPASE_DELTA"/>
    <property type="match status" value="1"/>
</dbReference>
<evidence type="ECO:0000256" key="4">
    <source>
        <dbReference type="ARBA" id="ARBA00023065"/>
    </source>
</evidence>
<keyword evidence="8" id="KW-1003">Cell membrane</keyword>
<dbReference type="PRINTS" id="PR00125">
    <property type="entry name" value="ATPASEDELTA"/>
</dbReference>
<organism evidence="9 10">
    <name type="scientific">Geodermatophilus ruber</name>
    <dbReference type="NCBI Taxonomy" id="504800"/>
    <lineage>
        <taxon>Bacteria</taxon>
        <taxon>Bacillati</taxon>
        <taxon>Actinomycetota</taxon>
        <taxon>Actinomycetes</taxon>
        <taxon>Geodermatophilales</taxon>
        <taxon>Geodermatophilaceae</taxon>
        <taxon>Geodermatophilus</taxon>
    </lineage>
</organism>
<dbReference type="Gene3D" id="1.10.520.20">
    <property type="entry name" value="N-terminal domain of the delta subunit of the F1F0-ATP synthase"/>
    <property type="match status" value="1"/>
</dbReference>
<evidence type="ECO:0000256" key="3">
    <source>
        <dbReference type="ARBA" id="ARBA00022781"/>
    </source>
</evidence>
<gene>
    <name evidence="8" type="primary">atpH</name>
    <name evidence="9" type="ORF">SAMN04488085_112145</name>
</gene>
<evidence type="ECO:0000313" key="9">
    <source>
        <dbReference type="EMBL" id="SFL51824.1"/>
    </source>
</evidence>
<evidence type="ECO:0000256" key="6">
    <source>
        <dbReference type="ARBA" id="ARBA00023196"/>
    </source>
</evidence>
<name>A0A1I4IBY9_9ACTN</name>
<keyword evidence="3 8" id="KW-0375">Hydrogen ion transport</keyword>
<dbReference type="NCBIfam" id="NF009967">
    <property type="entry name" value="PRK13430.1"/>
    <property type="match status" value="1"/>
</dbReference>
<evidence type="ECO:0000256" key="1">
    <source>
        <dbReference type="ARBA" id="ARBA00004370"/>
    </source>
</evidence>
<comment type="subcellular location">
    <subcellularLocation>
        <location evidence="8">Cell membrane</location>
        <topology evidence="8">Peripheral membrane protein</topology>
    </subcellularLocation>
    <subcellularLocation>
        <location evidence="1">Membrane</location>
    </subcellularLocation>
</comment>
<keyword evidence="6 8" id="KW-0139">CF(1)</keyword>
<evidence type="ECO:0000256" key="2">
    <source>
        <dbReference type="ARBA" id="ARBA00022448"/>
    </source>
</evidence>
<dbReference type="RefSeq" id="WP_091327633.1">
    <property type="nucleotide sequence ID" value="NZ_FOSW01000012.1"/>
</dbReference>
<dbReference type="InterPro" id="IPR020781">
    <property type="entry name" value="ATPase_OSCP/d_CS"/>
</dbReference>
<keyword evidence="5 8" id="KW-0472">Membrane</keyword>
<dbReference type="NCBIfam" id="TIGR01145">
    <property type="entry name" value="ATP_synt_delta"/>
    <property type="match status" value="1"/>
</dbReference>
<dbReference type="EMBL" id="FOSW01000012">
    <property type="protein sequence ID" value="SFL51824.1"/>
    <property type="molecule type" value="Genomic_DNA"/>
</dbReference>